<evidence type="ECO:0000259" key="5">
    <source>
        <dbReference type="Pfam" id="PF00483"/>
    </source>
</evidence>
<feature type="domain" description="EIF2B subunit epsilon/gamma LbH" evidence="6">
    <location>
        <begin position="252"/>
        <end position="350"/>
    </location>
</feature>
<evidence type="ECO:0000313" key="7">
    <source>
        <dbReference type="EMBL" id="GAG68162.1"/>
    </source>
</evidence>
<keyword evidence="2" id="KW-0963">Cytoplasm</keyword>
<dbReference type="InterPro" id="IPR029044">
    <property type="entry name" value="Nucleotide-diphossugar_trans"/>
</dbReference>
<dbReference type="InterPro" id="IPR056764">
    <property type="entry name" value="LbH_EIF2B3/5"/>
</dbReference>
<dbReference type="SUPFAM" id="SSF51161">
    <property type="entry name" value="Trimeric LpxA-like enzymes"/>
    <property type="match status" value="1"/>
</dbReference>
<proteinExistence type="predicted"/>
<organism evidence="7">
    <name type="scientific">marine sediment metagenome</name>
    <dbReference type="NCBI Taxonomy" id="412755"/>
    <lineage>
        <taxon>unclassified sequences</taxon>
        <taxon>metagenomes</taxon>
        <taxon>ecological metagenomes</taxon>
    </lineage>
</organism>
<dbReference type="CDD" id="cd03356">
    <property type="entry name" value="LbH_G1P_AT_C_like"/>
    <property type="match status" value="1"/>
</dbReference>
<dbReference type="AlphaFoldDB" id="X1AEA5"/>
<dbReference type="EMBL" id="BART01000228">
    <property type="protein sequence ID" value="GAG68162.1"/>
    <property type="molecule type" value="Genomic_DNA"/>
</dbReference>
<dbReference type="CDD" id="cd04181">
    <property type="entry name" value="NTP_transferase"/>
    <property type="match status" value="1"/>
</dbReference>
<evidence type="ECO:0000256" key="2">
    <source>
        <dbReference type="ARBA" id="ARBA00022490"/>
    </source>
</evidence>
<dbReference type="SUPFAM" id="SSF53448">
    <property type="entry name" value="Nucleotide-diphospho-sugar transferases"/>
    <property type="match status" value="1"/>
</dbReference>
<evidence type="ECO:0000256" key="3">
    <source>
        <dbReference type="ARBA" id="ARBA00022540"/>
    </source>
</evidence>
<feature type="domain" description="Nucleotidyl transferase" evidence="5">
    <location>
        <begin position="2"/>
        <end position="234"/>
    </location>
</feature>
<reference evidence="7" key="1">
    <citation type="journal article" date="2014" name="Front. Microbiol.">
        <title>High frequency of phylogenetically diverse reductive dehalogenase-homologous genes in deep subseafloor sedimentary metagenomes.</title>
        <authorList>
            <person name="Kawai M."/>
            <person name="Futagami T."/>
            <person name="Toyoda A."/>
            <person name="Takaki Y."/>
            <person name="Nishi S."/>
            <person name="Hori S."/>
            <person name="Arai W."/>
            <person name="Tsubouchi T."/>
            <person name="Morono Y."/>
            <person name="Uchiyama I."/>
            <person name="Ito T."/>
            <person name="Fujiyama A."/>
            <person name="Inagaki F."/>
            <person name="Takami H."/>
        </authorList>
    </citation>
    <scope>NUCLEOTIDE SEQUENCE</scope>
    <source>
        <strain evidence="7">Expedition CK06-06</strain>
    </source>
</reference>
<keyword evidence="3" id="KW-0396">Initiation factor</keyword>
<dbReference type="Gene3D" id="3.90.550.10">
    <property type="entry name" value="Spore Coat Polysaccharide Biosynthesis Protein SpsA, Chain A"/>
    <property type="match status" value="1"/>
</dbReference>
<protein>
    <submittedName>
        <fullName evidence="7">Uncharacterized protein</fullName>
    </submittedName>
</protein>
<dbReference type="Gene3D" id="2.160.10.10">
    <property type="entry name" value="Hexapeptide repeat proteins"/>
    <property type="match status" value="1"/>
</dbReference>
<evidence type="ECO:0000256" key="4">
    <source>
        <dbReference type="ARBA" id="ARBA00022917"/>
    </source>
</evidence>
<dbReference type="Pfam" id="PF25084">
    <property type="entry name" value="LbH_EIF2B"/>
    <property type="match status" value="1"/>
</dbReference>
<accession>X1AEA5</accession>
<comment type="caution">
    <text evidence="7">The sequence shown here is derived from an EMBL/GenBank/DDBJ whole genome shotgun (WGS) entry which is preliminary data.</text>
</comment>
<keyword evidence="4" id="KW-0648">Protein biosynthesis</keyword>
<evidence type="ECO:0000256" key="1">
    <source>
        <dbReference type="ARBA" id="ARBA00004514"/>
    </source>
</evidence>
<dbReference type="InterPro" id="IPR011004">
    <property type="entry name" value="Trimer_LpxA-like_sf"/>
</dbReference>
<dbReference type="InterPro" id="IPR050486">
    <property type="entry name" value="Mannose-1P_guanyltransferase"/>
</dbReference>
<comment type="subcellular location">
    <subcellularLocation>
        <location evidence="1">Cytoplasm</location>
        <location evidence="1">Cytosol</location>
    </subcellularLocation>
</comment>
<evidence type="ECO:0000259" key="6">
    <source>
        <dbReference type="Pfam" id="PF25084"/>
    </source>
</evidence>
<name>X1AEA5_9ZZZZ</name>
<sequence length="371" mass="41469">MKAVILVGGEGTRLRPITYQIPKPMIPLVGMPLIEFVIRNLKKYEIEDIILSTFYMPSIFSSHFGNGEKLGVNITYVTEEVPLGTCGAVKNAEKYLRDEPFLVFNGDIITSLDFRELIKYHKQKEATATITLTPVDDPTMYGLVPIDSNGRVLKFLEKPRWDEITTNLINAGTYVLEPEVLELVPEGKNYSFERELFPILLSKGEKVFGFPSKSYWLDLGTSQKYLKAQGDILDRKIDFDFQFNQEKVGIWIGVNTEINKSSNMFPPLVIGENCKIKENVIVNNHSVILNNTEIGNGTKIKNSLIMDNCKIGSNCVLNKSIICSGVIVGNNVHILNGTVIGSDCLIGDQNVLTNNIKLFPKTVLNKGVITF</sequence>
<gene>
    <name evidence="7" type="ORF">S01H4_01290</name>
</gene>
<dbReference type="PANTHER" id="PTHR22572">
    <property type="entry name" value="SUGAR-1-PHOSPHATE GUANYL TRANSFERASE"/>
    <property type="match status" value="1"/>
</dbReference>
<dbReference type="InterPro" id="IPR005835">
    <property type="entry name" value="NTP_transferase_dom"/>
</dbReference>
<dbReference type="Pfam" id="PF00483">
    <property type="entry name" value="NTP_transferase"/>
    <property type="match status" value="1"/>
</dbReference>